<name>A0A7J6UK93_PEROL</name>
<dbReference type="AlphaFoldDB" id="A0A7J6UK93"/>
<organism evidence="1 2">
    <name type="scientific">Perkinsus olseni</name>
    <name type="common">Perkinsus atlanticus</name>
    <dbReference type="NCBI Taxonomy" id="32597"/>
    <lineage>
        <taxon>Eukaryota</taxon>
        <taxon>Sar</taxon>
        <taxon>Alveolata</taxon>
        <taxon>Perkinsozoa</taxon>
        <taxon>Perkinsea</taxon>
        <taxon>Perkinsida</taxon>
        <taxon>Perkinsidae</taxon>
        <taxon>Perkinsus</taxon>
    </lineage>
</organism>
<proteinExistence type="predicted"/>
<sequence length="251" mass="28160">MLVLLRRAGYADWRLPAELVFGLAVHGRFSVPGNVFAPQSTERWTFKPPSSVLRSGCIHDDPLITRLSSRAVTEDDQLLWDGAIAETKDNTMGGPYPTTSVFPDHLISSRFIVHQLTKDRPCDDYSKSSLNDCQTFCGKITLPTLDVVISMYRQLKLTWDQYASLRGTSSSASSIDLSFWNIDHKSAYRQVAAFPLHSNSTLIALKNPIDSSVSAFLHYAQAFGSRSSVWNYMRLSQSLVFLARTYWSVPL</sequence>
<reference evidence="1 2" key="1">
    <citation type="submission" date="2020-04" db="EMBL/GenBank/DDBJ databases">
        <title>Perkinsus olseni comparative genomics.</title>
        <authorList>
            <person name="Bogema D.R."/>
        </authorList>
    </citation>
    <scope>NUCLEOTIDE SEQUENCE [LARGE SCALE GENOMIC DNA]</scope>
    <source>
        <strain evidence="1 2">ATCC PRA-207</strain>
    </source>
</reference>
<dbReference type="Proteomes" id="UP000553632">
    <property type="component" value="Unassembled WGS sequence"/>
</dbReference>
<evidence type="ECO:0000313" key="2">
    <source>
        <dbReference type="Proteomes" id="UP000553632"/>
    </source>
</evidence>
<gene>
    <name evidence="1" type="ORF">FOZ63_000833</name>
</gene>
<accession>A0A7J6UK93</accession>
<keyword evidence="2" id="KW-1185">Reference proteome</keyword>
<evidence type="ECO:0000313" key="1">
    <source>
        <dbReference type="EMBL" id="KAF4757438.1"/>
    </source>
</evidence>
<feature type="non-terminal residue" evidence="1">
    <location>
        <position position="251"/>
    </location>
</feature>
<protein>
    <submittedName>
        <fullName evidence="1">Uncharacterized protein</fullName>
    </submittedName>
</protein>
<dbReference type="EMBL" id="JABANO010002667">
    <property type="protein sequence ID" value="KAF4757438.1"/>
    <property type="molecule type" value="Genomic_DNA"/>
</dbReference>
<comment type="caution">
    <text evidence="1">The sequence shown here is derived from an EMBL/GenBank/DDBJ whole genome shotgun (WGS) entry which is preliminary data.</text>
</comment>